<evidence type="ECO:0000256" key="2">
    <source>
        <dbReference type="SAM" id="SignalP"/>
    </source>
</evidence>
<feature type="region of interest" description="Disordered" evidence="1">
    <location>
        <begin position="22"/>
        <end position="131"/>
    </location>
</feature>
<organism evidence="3 4">
    <name type="scientific">Cupriavidus cauae</name>
    <dbReference type="NCBI Taxonomy" id="2608999"/>
    <lineage>
        <taxon>Bacteria</taxon>
        <taxon>Pseudomonadati</taxon>
        <taxon>Pseudomonadota</taxon>
        <taxon>Betaproteobacteria</taxon>
        <taxon>Burkholderiales</taxon>
        <taxon>Burkholderiaceae</taxon>
        <taxon>Cupriavidus</taxon>
    </lineage>
</organism>
<protein>
    <recommendedName>
        <fullName evidence="5">Translation initiation factor IF-2</fullName>
    </recommendedName>
</protein>
<evidence type="ECO:0000256" key="1">
    <source>
        <dbReference type="SAM" id="MobiDB-lite"/>
    </source>
</evidence>
<dbReference type="Proteomes" id="UP000324324">
    <property type="component" value="Unassembled WGS sequence"/>
</dbReference>
<gene>
    <name evidence="3" type="ORF">F1599_05940</name>
</gene>
<keyword evidence="2" id="KW-0732">Signal</keyword>
<proteinExistence type="predicted"/>
<feature type="chain" id="PRO_5024371183" description="Translation initiation factor IF-2" evidence="2">
    <location>
        <begin position="26"/>
        <end position="131"/>
    </location>
</feature>
<accession>A0A5M8B5T7</accession>
<feature type="compositionally biased region" description="Polar residues" evidence="1">
    <location>
        <begin position="29"/>
        <end position="54"/>
    </location>
</feature>
<dbReference type="RefSeq" id="WP_150082503.1">
    <property type="nucleotide sequence ID" value="NZ_VWRN01000019.1"/>
</dbReference>
<evidence type="ECO:0000313" key="3">
    <source>
        <dbReference type="EMBL" id="KAA6129280.1"/>
    </source>
</evidence>
<name>A0A5M8B5T7_9BURK</name>
<keyword evidence="4" id="KW-1185">Reference proteome</keyword>
<reference evidence="3 4" key="1">
    <citation type="submission" date="2019-09" db="EMBL/GenBank/DDBJ databases">
        <title>Isolation of a novel species in the genus Cupriavidus from patients with sepsis using whole genome sequencing.</title>
        <authorList>
            <person name="Kweon O.J."/>
            <person name="Lee M.-K."/>
        </authorList>
    </citation>
    <scope>NUCLEOTIDE SEQUENCE [LARGE SCALE GENOMIC DNA]</scope>
    <source>
        <strain evidence="3 4">MKL-01</strain>
    </source>
</reference>
<evidence type="ECO:0000313" key="4">
    <source>
        <dbReference type="Proteomes" id="UP000324324"/>
    </source>
</evidence>
<dbReference type="EMBL" id="VWRN01000019">
    <property type="protein sequence ID" value="KAA6129280.1"/>
    <property type="molecule type" value="Genomic_DNA"/>
</dbReference>
<feature type="signal peptide" evidence="2">
    <location>
        <begin position="1"/>
        <end position="25"/>
    </location>
</feature>
<sequence length="131" mass="13299">MLFHRHGVCAALLALGAAWATTAAAQPANVPTESERGSGNQMSRQPKAVTQPSTREGEAIRSNPGGLGKLGDPMPSAPGGKDEPSPRTQASGAAPSPPQAPLKGRERKGSGGAAIDQAREPSTDPRESGAR</sequence>
<dbReference type="AlphaFoldDB" id="A0A5M8B5T7"/>
<feature type="compositionally biased region" description="Basic and acidic residues" evidence="1">
    <location>
        <begin position="117"/>
        <end position="131"/>
    </location>
</feature>
<comment type="caution">
    <text evidence="3">The sequence shown here is derived from an EMBL/GenBank/DDBJ whole genome shotgun (WGS) entry which is preliminary data.</text>
</comment>
<evidence type="ECO:0008006" key="5">
    <source>
        <dbReference type="Google" id="ProtNLM"/>
    </source>
</evidence>